<dbReference type="EMBL" id="JH000275">
    <property type="protein sequence ID" value="EGV98130.1"/>
    <property type="molecule type" value="Genomic_DNA"/>
</dbReference>
<gene>
    <name evidence="1" type="ORF">I79_008049</name>
</gene>
<accession>G3HC08</accession>
<sequence>MPLCVCSKESLELWREVRGDFTEDLTLDELGCWMTLSLSTPQSHLPEITGSQGR</sequence>
<protein>
    <submittedName>
        <fullName evidence="1">Uncharacterized protein</fullName>
    </submittedName>
</protein>
<name>G3HC08_CRIGR</name>
<organism evidence="1 2">
    <name type="scientific">Cricetulus griseus</name>
    <name type="common">Chinese hamster</name>
    <name type="synonym">Cricetulus barabensis griseus</name>
    <dbReference type="NCBI Taxonomy" id="10029"/>
    <lineage>
        <taxon>Eukaryota</taxon>
        <taxon>Metazoa</taxon>
        <taxon>Chordata</taxon>
        <taxon>Craniata</taxon>
        <taxon>Vertebrata</taxon>
        <taxon>Euteleostomi</taxon>
        <taxon>Mammalia</taxon>
        <taxon>Eutheria</taxon>
        <taxon>Euarchontoglires</taxon>
        <taxon>Glires</taxon>
        <taxon>Rodentia</taxon>
        <taxon>Myomorpha</taxon>
        <taxon>Muroidea</taxon>
        <taxon>Cricetidae</taxon>
        <taxon>Cricetinae</taxon>
        <taxon>Cricetulus</taxon>
    </lineage>
</organism>
<evidence type="ECO:0000313" key="2">
    <source>
        <dbReference type="Proteomes" id="UP000001075"/>
    </source>
</evidence>
<dbReference type="AlphaFoldDB" id="G3HC08"/>
<proteinExistence type="predicted"/>
<evidence type="ECO:0000313" key="1">
    <source>
        <dbReference type="EMBL" id="EGV98130.1"/>
    </source>
</evidence>
<dbReference type="Proteomes" id="UP000001075">
    <property type="component" value="Unassembled WGS sequence"/>
</dbReference>
<dbReference type="InParanoid" id="G3HC08"/>
<reference evidence="2" key="1">
    <citation type="journal article" date="2011" name="Nat. Biotechnol.">
        <title>The genomic sequence of the Chinese hamster ovary (CHO)-K1 cell line.</title>
        <authorList>
            <person name="Xu X."/>
            <person name="Nagarajan H."/>
            <person name="Lewis N.E."/>
            <person name="Pan S."/>
            <person name="Cai Z."/>
            <person name="Liu X."/>
            <person name="Chen W."/>
            <person name="Xie M."/>
            <person name="Wang W."/>
            <person name="Hammond S."/>
            <person name="Andersen M.R."/>
            <person name="Neff N."/>
            <person name="Passarelli B."/>
            <person name="Koh W."/>
            <person name="Fan H.C."/>
            <person name="Wang J."/>
            <person name="Gui Y."/>
            <person name="Lee K.H."/>
            <person name="Betenbaugh M.J."/>
            <person name="Quake S.R."/>
            <person name="Famili I."/>
            <person name="Palsson B.O."/>
            <person name="Wang J."/>
        </authorList>
    </citation>
    <scope>NUCLEOTIDE SEQUENCE [LARGE SCALE GENOMIC DNA]</scope>
    <source>
        <strain evidence="2">CHO K1 cell line</strain>
    </source>
</reference>